<dbReference type="GO" id="GO:0016010">
    <property type="term" value="C:dystrophin-associated glycoprotein complex"/>
    <property type="evidence" value="ECO:0007669"/>
    <property type="project" value="UniProtKB-ARBA"/>
</dbReference>
<keyword evidence="4" id="KW-0106">Calcium</keyword>
<name>A0A6V7HEU9_9HYME</name>
<dbReference type="GO" id="GO:0099536">
    <property type="term" value="P:synaptic signaling"/>
    <property type="evidence" value="ECO:0007669"/>
    <property type="project" value="TreeGrafter"/>
</dbReference>
<dbReference type="Proteomes" id="UP000752696">
    <property type="component" value="Unassembled WGS sequence"/>
</dbReference>
<dbReference type="InterPro" id="IPR050774">
    <property type="entry name" value="KCMF1/Dystrophin"/>
</dbReference>
<reference evidence="8" key="1">
    <citation type="submission" date="2020-07" db="EMBL/GenBank/DDBJ databases">
        <authorList>
            <person name="Nazaruddin N."/>
        </authorList>
    </citation>
    <scope>NUCLEOTIDE SEQUENCE</scope>
</reference>
<dbReference type="InterPro" id="IPR011992">
    <property type="entry name" value="EF-hand-dom_pair"/>
</dbReference>
<dbReference type="OrthoDB" id="6019271at2759"/>
<evidence type="ECO:0000256" key="1">
    <source>
        <dbReference type="ARBA" id="ARBA00004278"/>
    </source>
</evidence>
<dbReference type="EMBL" id="CAJDYZ010011149">
    <property type="protein sequence ID" value="CAD1478975.1"/>
    <property type="molecule type" value="Genomic_DNA"/>
</dbReference>
<evidence type="ECO:0000313" key="8">
    <source>
        <dbReference type="EMBL" id="CAD1478975.1"/>
    </source>
</evidence>
<evidence type="ECO:0000256" key="6">
    <source>
        <dbReference type="SAM" id="MobiDB-lite"/>
    </source>
</evidence>
<feature type="region of interest" description="Disordered" evidence="6">
    <location>
        <begin position="1"/>
        <end position="27"/>
    </location>
</feature>
<comment type="subcellular location">
    <subcellularLocation>
        <location evidence="1">Cell membrane</location>
        <location evidence="1">Sarcolemma</location>
        <topology evidence="1">Peripheral membrane protein</topology>
        <orientation evidence="1">Cytoplasmic side</orientation>
    </subcellularLocation>
    <subcellularLocation>
        <location evidence="2">Cytoplasm</location>
    </subcellularLocation>
</comment>
<proteinExistence type="predicted"/>
<organism evidence="8 9">
    <name type="scientific">Heterotrigona itama</name>
    <dbReference type="NCBI Taxonomy" id="395501"/>
    <lineage>
        <taxon>Eukaryota</taxon>
        <taxon>Metazoa</taxon>
        <taxon>Ecdysozoa</taxon>
        <taxon>Arthropoda</taxon>
        <taxon>Hexapoda</taxon>
        <taxon>Insecta</taxon>
        <taxon>Pterygota</taxon>
        <taxon>Neoptera</taxon>
        <taxon>Endopterygota</taxon>
        <taxon>Hymenoptera</taxon>
        <taxon>Apocrita</taxon>
        <taxon>Aculeata</taxon>
        <taxon>Apoidea</taxon>
        <taxon>Anthophila</taxon>
        <taxon>Apidae</taxon>
        <taxon>Heterotrigona</taxon>
    </lineage>
</organism>
<evidence type="ECO:0000256" key="2">
    <source>
        <dbReference type="ARBA" id="ARBA00004496"/>
    </source>
</evidence>
<evidence type="ECO:0000256" key="5">
    <source>
        <dbReference type="ARBA" id="ARBA00023212"/>
    </source>
</evidence>
<comment type="caution">
    <text evidence="8">The sequence shown here is derived from an EMBL/GenBank/DDBJ whole genome shotgun (WGS) entry which is preliminary data.</text>
</comment>
<dbReference type="PANTHER" id="PTHR12268">
    <property type="entry name" value="E3 UBIQUITIN-PROTEIN LIGASE KCMF1"/>
    <property type="match status" value="1"/>
</dbReference>
<dbReference type="Gene3D" id="1.10.238.10">
    <property type="entry name" value="EF-hand"/>
    <property type="match status" value="1"/>
</dbReference>
<protein>
    <recommendedName>
        <fullName evidence="7">EF-hand domain-containing protein</fullName>
    </recommendedName>
</protein>
<dbReference type="SUPFAM" id="SSF47473">
    <property type="entry name" value="EF-hand"/>
    <property type="match status" value="1"/>
</dbReference>
<evidence type="ECO:0000256" key="3">
    <source>
        <dbReference type="ARBA" id="ARBA00022490"/>
    </source>
</evidence>
<evidence type="ECO:0000313" key="9">
    <source>
        <dbReference type="Proteomes" id="UP000752696"/>
    </source>
</evidence>
<feature type="domain" description="EF-hand" evidence="7">
    <location>
        <begin position="97"/>
        <end position="196"/>
    </location>
</feature>
<accession>A0A6V7HEU9</accession>
<evidence type="ECO:0000259" key="7">
    <source>
        <dbReference type="Pfam" id="PF09068"/>
    </source>
</evidence>
<keyword evidence="9" id="KW-1185">Reference proteome</keyword>
<sequence length="196" mass="22170">MITRKIRETNDQSSWTPRGPQSRVKADFGSPLYPDDLEFVVPLPCDFANFSLRDPCGCCVKILHESLNPGSAPFNPVETLCSHQSETTHWDHPKMIELMSSLADLNEVRFSAYRTAMKLRTVQKRLCLDMLSLSTALEQFDSHGLRAQNDKLIDIPDMVTVLTSLYEVITADNPTQVSVPLCIDLAINWLLNVYDR</sequence>
<evidence type="ECO:0000256" key="4">
    <source>
        <dbReference type="ARBA" id="ARBA00022837"/>
    </source>
</evidence>
<keyword evidence="3" id="KW-0963">Cytoplasm</keyword>
<gene>
    <name evidence="8" type="ORF">MHI_LOCUS835714</name>
</gene>
<dbReference type="Pfam" id="PF09068">
    <property type="entry name" value="EF-hand_2"/>
    <property type="match status" value="1"/>
</dbReference>
<keyword evidence="5" id="KW-0206">Cytoskeleton</keyword>
<feature type="compositionally biased region" description="Basic and acidic residues" evidence="6">
    <location>
        <begin position="1"/>
        <end position="10"/>
    </location>
</feature>
<dbReference type="AlphaFoldDB" id="A0A6V7HEU9"/>
<dbReference type="PANTHER" id="PTHR12268:SF14">
    <property type="entry name" value="DYSTROPHIN-1"/>
    <property type="match status" value="1"/>
</dbReference>
<dbReference type="InterPro" id="IPR015153">
    <property type="entry name" value="EF-hand_dom_typ1"/>
</dbReference>
<dbReference type="GO" id="GO:0045202">
    <property type="term" value="C:synapse"/>
    <property type="evidence" value="ECO:0007669"/>
    <property type="project" value="GOC"/>
</dbReference>